<dbReference type="GO" id="GO:0000226">
    <property type="term" value="P:microtubule cytoskeleton organization"/>
    <property type="evidence" value="ECO:0007669"/>
    <property type="project" value="InterPro"/>
</dbReference>
<comment type="similarity">
    <text evidence="2">Belongs to the MAP65/ASE1 family.</text>
</comment>
<dbReference type="GO" id="GO:0008017">
    <property type="term" value="F:microtubule binding"/>
    <property type="evidence" value="ECO:0007669"/>
    <property type="project" value="InterPro"/>
</dbReference>
<evidence type="ECO:0000256" key="4">
    <source>
        <dbReference type="ARBA" id="ARBA00023212"/>
    </source>
</evidence>
<dbReference type="Proteomes" id="UP000288805">
    <property type="component" value="Unassembled WGS sequence"/>
</dbReference>
<keyword evidence="4" id="KW-0963">Cytoplasm</keyword>
<dbReference type="Pfam" id="PF03999">
    <property type="entry name" value="MAP65_ASE1"/>
    <property type="match status" value="1"/>
</dbReference>
<dbReference type="PANTHER" id="PTHR19321">
    <property type="entry name" value="PROTEIN REGULATOR OF CYTOKINESIS 1 PRC1-RELATED"/>
    <property type="match status" value="1"/>
</dbReference>
<keyword evidence="3" id="KW-0493">Microtubule</keyword>
<dbReference type="InterPro" id="IPR007145">
    <property type="entry name" value="MAP65_Ase1_PRC1"/>
</dbReference>
<comment type="subcellular location">
    <subcellularLocation>
        <location evidence="1">Cytoplasm</location>
        <location evidence="1">Cytoskeleton</location>
    </subcellularLocation>
</comment>
<dbReference type="EMBL" id="QGNW01000104">
    <property type="protein sequence ID" value="RVW96930.1"/>
    <property type="molecule type" value="Genomic_DNA"/>
</dbReference>
<evidence type="ECO:0000256" key="1">
    <source>
        <dbReference type="ARBA" id="ARBA00004245"/>
    </source>
</evidence>
<name>A0A438IJQ9_VITVI</name>
<organism evidence="5 6">
    <name type="scientific">Vitis vinifera</name>
    <name type="common">Grape</name>
    <dbReference type="NCBI Taxonomy" id="29760"/>
    <lineage>
        <taxon>Eukaryota</taxon>
        <taxon>Viridiplantae</taxon>
        <taxon>Streptophyta</taxon>
        <taxon>Embryophyta</taxon>
        <taxon>Tracheophyta</taxon>
        <taxon>Spermatophyta</taxon>
        <taxon>Magnoliopsida</taxon>
        <taxon>eudicotyledons</taxon>
        <taxon>Gunneridae</taxon>
        <taxon>Pentapetalae</taxon>
        <taxon>rosids</taxon>
        <taxon>Vitales</taxon>
        <taxon>Vitaceae</taxon>
        <taxon>Viteae</taxon>
        <taxon>Vitis</taxon>
    </lineage>
</organism>
<evidence type="ECO:0000256" key="3">
    <source>
        <dbReference type="ARBA" id="ARBA00022701"/>
    </source>
</evidence>
<dbReference type="GO" id="GO:0005874">
    <property type="term" value="C:microtubule"/>
    <property type="evidence" value="ECO:0007669"/>
    <property type="project" value="UniProtKB-KW"/>
</dbReference>
<reference evidence="5 6" key="1">
    <citation type="journal article" date="2018" name="PLoS Genet.">
        <title>Population sequencing reveals clonal diversity and ancestral inbreeding in the grapevine cultivar Chardonnay.</title>
        <authorList>
            <person name="Roach M.J."/>
            <person name="Johnson D.L."/>
            <person name="Bohlmann J."/>
            <person name="van Vuuren H.J."/>
            <person name="Jones S.J."/>
            <person name="Pretorius I.S."/>
            <person name="Schmidt S.A."/>
            <person name="Borneman A.R."/>
        </authorList>
    </citation>
    <scope>NUCLEOTIDE SEQUENCE [LARGE SCALE GENOMIC DNA]</scope>
    <source>
        <strain evidence="6">cv. Chardonnay</strain>
        <tissue evidence="5">Leaf</tissue>
    </source>
</reference>
<comment type="caution">
    <text evidence="5">The sequence shown here is derived from an EMBL/GenBank/DDBJ whole genome shotgun (WGS) entry which is preliminary data.</text>
</comment>
<proteinExistence type="inferred from homology"/>
<sequence>MELWNLLDTSVDEQKQFEHVTCLISSSIDEVVRQGCLALDVIEQTEVEVERLKVLKASKMKELVLMRQNELEEIYRGVHMDLDTDAARQTLVSLIDSGNVDLSALLSGIDDQIVKTKEQALSRKDILDKVEKWKYASDEENWLDDYERVKKIIRFA</sequence>
<gene>
    <name evidence="5" type="primary">MAP65-5_4</name>
    <name evidence="5" type="ORF">CK203_032282</name>
</gene>
<keyword evidence="4" id="KW-0206">Cytoskeleton</keyword>
<accession>A0A438IJQ9</accession>
<evidence type="ECO:0000313" key="6">
    <source>
        <dbReference type="Proteomes" id="UP000288805"/>
    </source>
</evidence>
<evidence type="ECO:0000256" key="2">
    <source>
        <dbReference type="ARBA" id="ARBA00006187"/>
    </source>
</evidence>
<dbReference type="AlphaFoldDB" id="A0A438IJQ9"/>
<evidence type="ECO:0000313" key="5">
    <source>
        <dbReference type="EMBL" id="RVW96930.1"/>
    </source>
</evidence>
<protein>
    <submittedName>
        <fullName evidence="5">65-kDa microtubule-associated protein 5</fullName>
    </submittedName>
</protein>
<dbReference type="PANTHER" id="PTHR19321:SF4">
    <property type="entry name" value="65-KDA MICROTUBULE-ASSOCIATED PROTEIN 5"/>
    <property type="match status" value="1"/>
</dbReference>